<evidence type="ECO:0000313" key="8">
    <source>
        <dbReference type="EMBL" id="QIK37350.1"/>
    </source>
</evidence>
<organism evidence="8 9">
    <name type="scientific">Caldichromatium japonicum</name>
    <dbReference type="NCBI Taxonomy" id="2699430"/>
    <lineage>
        <taxon>Bacteria</taxon>
        <taxon>Pseudomonadati</taxon>
        <taxon>Pseudomonadota</taxon>
        <taxon>Gammaproteobacteria</taxon>
        <taxon>Chromatiales</taxon>
        <taxon>Chromatiaceae</taxon>
        <taxon>Caldichromatium</taxon>
    </lineage>
</organism>
<dbReference type="GO" id="GO:0005886">
    <property type="term" value="C:plasma membrane"/>
    <property type="evidence" value="ECO:0007669"/>
    <property type="project" value="UniProtKB-SubCell"/>
</dbReference>
<dbReference type="InterPro" id="IPR002758">
    <property type="entry name" value="Cation_antiport_E"/>
</dbReference>
<accession>A0A6G7VBR8</accession>
<dbReference type="Proteomes" id="UP000502699">
    <property type="component" value="Chromosome"/>
</dbReference>
<evidence type="ECO:0000313" key="9">
    <source>
        <dbReference type="Proteomes" id="UP000502699"/>
    </source>
</evidence>
<dbReference type="GO" id="GO:0008324">
    <property type="term" value="F:monoatomic cation transmembrane transporter activity"/>
    <property type="evidence" value="ECO:0007669"/>
    <property type="project" value="InterPro"/>
</dbReference>
<dbReference type="PANTHER" id="PTHR34584:SF1">
    <property type="entry name" value="NA(+)_H(+) ANTIPORTER SUBUNIT E1"/>
    <property type="match status" value="1"/>
</dbReference>
<comment type="subcellular location">
    <subcellularLocation>
        <location evidence="1">Cell membrane</location>
        <topology evidence="1">Multi-pass membrane protein</topology>
    </subcellularLocation>
</comment>
<keyword evidence="9" id="KW-1185">Reference proteome</keyword>
<evidence type="ECO:0000256" key="2">
    <source>
        <dbReference type="ARBA" id="ARBA00006228"/>
    </source>
</evidence>
<gene>
    <name evidence="8" type="ORF">GWK36_04410</name>
</gene>
<dbReference type="RefSeq" id="WP_166270118.1">
    <property type="nucleotide sequence ID" value="NZ_CP048029.1"/>
</dbReference>
<keyword evidence="5 7" id="KW-1133">Transmembrane helix</keyword>
<reference evidence="9" key="1">
    <citation type="submission" date="2020-01" db="EMBL/GenBank/DDBJ databases">
        <title>Caldichromatium gen. nov., sp. nov., a thermophilic purple sulfur bacterium member of the family Chromatiaceae isolated from Nakabusa hot spring, Japan.</title>
        <authorList>
            <person name="Saini M.K."/>
            <person name="Hanada S."/>
            <person name="Tank M."/>
        </authorList>
    </citation>
    <scope>NUCLEOTIDE SEQUENCE [LARGE SCALE GENOMIC DNA]</scope>
    <source>
        <strain evidence="9">No.7</strain>
    </source>
</reference>
<evidence type="ECO:0000256" key="1">
    <source>
        <dbReference type="ARBA" id="ARBA00004651"/>
    </source>
</evidence>
<name>A0A6G7VBR8_9GAMM</name>
<keyword evidence="3" id="KW-1003">Cell membrane</keyword>
<comment type="similarity">
    <text evidence="2">Belongs to the CPA3 antiporters (TC 2.A.63) subunit E family.</text>
</comment>
<dbReference type="EMBL" id="CP048029">
    <property type="protein sequence ID" value="QIK37350.1"/>
    <property type="molecule type" value="Genomic_DNA"/>
</dbReference>
<feature type="transmembrane region" description="Helical" evidence="7">
    <location>
        <begin position="30"/>
        <end position="49"/>
    </location>
</feature>
<sequence length="168" mass="18118">MKISQSPAALTLRLGLFAGVWVVIAGTDPASWLIGISAVIAASLASWRLRPEGAGQPHLGPALAFIPFFFWSSLKGGVDVAWRVLQPQMRIAPGLHPYRLRLINPSERVLLLASISLLPGTLSADLEGDTLILHALDASDPNALEFEIAHLERRIGSLFGEPWAKTPD</sequence>
<keyword evidence="6 7" id="KW-0472">Membrane</keyword>
<proteinExistence type="inferred from homology"/>
<evidence type="ECO:0000256" key="5">
    <source>
        <dbReference type="ARBA" id="ARBA00022989"/>
    </source>
</evidence>
<evidence type="ECO:0000256" key="4">
    <source>
        <dbReference type="ARBA" id="ARBA00022692"/>
    </source>
</evidence>
<dbReference type="PANTHER" id="PTHR34584">
    <property type="entry name" value="NA(+)/H(+) ANTIPORTER SUBUNIT E1"/>
    <property type="match status" value="1"/>
</dbReference>
<dbReference type="Pfam" id="PF01899">
    <property type="entry name" value="MNHE"/>
    <property type="match status" value="1"/>
</dbReference>
<dbReference type="AlphaFoldDB" id="A0A6G7VBR8"/>
<evidence type="ECO:0000256" key="3">
    <source>
        <dbReference type="ARBA" id="ARBA00022475"/>
    </source>
</evidence>
<evidence type="ECO:0000256" key="6">
    <source>
        <dbReference type="ARBA" id="ARBA00023136"/>
    </source>
</evidence>
<keyword evidence="4 7" id="KW-0812">Transmembrane</keyword>
<protein>
    <submittedName>
        <fullName evidence="8">Na+/H+ antiporter subunit E</fullName>
    </submittedName>
</protein>
<evidence type="ECO:0000256" key="7">
    <source>
        <dbReference type="SAM" id="Phobius"/>
    </source>
</evidence>
<dbReference type="KEGG" id="cjap:GWK36_04410"/>